<evidence type="ECO:0000313" key="3">
    <source>
        <dbReference type="EnsemblPlants" id="AET7Gv20093500.3"/>
    </source>
</evidence>
<dbReference type="EnsemblPlants" id="AET7Gv20093500.3">
    <property type="protein sequence ID" value="AET7Gv20093500.3"/>
    <property type="gene ID" value="AET7Gv20093500"/>
</dbReference>
<dbReference type="SUPFAM" id="SSF81383">
    <property type="entry name" value="F-box domain"/>
    <property type="match status" value="1"/>
</dbReference>
<keyword evidence="4" id="KW-1185">Reference proteome</keyword>
<dbReference type="InterPro" id="IPR036047">
    <property type="entry name" value="F-box-like_dom_sf"/>
</dbReference>
<feature type="region of interest" description="Disordered" evidence="1">
    <location>
        <begin position="65"/>
        <end position="98"/>
    </location>
</feature>
<proteinExistence type="predicted"/>
<reference evidence="4" key="2">
    <citation type="journal article" date="2017" name="Nat. Plants">
        <title>The Aegilops tauschii genome reveals multiple impacts of transposons.</title>
        <authorList>
            <person name="Zhao G."/>
            <person name="Zou C."/>
            <person name="Li K."/>
            <person name="Wang K."/>
            <person name="Li T."/>
            <person name="Gao L."/>
            <person name="Zhang X."/>
            <person name="Wang H."/>
            <person name="Yang Z."/>
            <person name="Liu X."/>
            <person name="Jiang W."/>
            <person name="Mao L."/>
            <person name="Kong X."/>
            <person name="Jiao Y."/>
            <person name="Jia J."/>
        </authorList>
    </citation>
    <scope>NUCLEOTIDE SEQUENCE [LARGE SCALE GENOMIC DNA]</scope>
    <source>
        <strain evidence="4">cv. AL8/78</strain>
    </source>
</reference>
<organism evidence="3 4">
    <name type="scientific">Aegilops tauschii subsp. strangulata</name>
    <name type="common">Goatgrass</name>
    <dbReference type="NCBI Taxonomy" id="200361"/>
    <lineage>
        <taxon>Eukaryota</taxon>
        <taxon>Viridiplantae</taxon>
        <taxon>Streptophyta</taxon>
        <taxon>Embryophyta</taxon>
        <taxon>Tracheophyta</taxon>
        <taxon>Spermatophyta</taxon>
        <taxon>Magnoliopsida</taxon>
        <taxon>Liliopsida</taxon>
        <taxon>Poales</taxon>
        <taxon>Poaceae</taxon>
        <taxon>BOP clade</taxon>
        <taxon>Pooideae</taxon>
        <taxon>Triticodae</taxon>
        <taxon>Triticeae</taxon>
        <taxon>Triticinae</taxon>
        <taxon>Aegilops</taxon>
    </lineage>
</organism>
<dbReference type="Gramene" id="AET7Gv20093500.3">
    <property type="protein sequence ID" value="AET7Gv20093500.3"/>
    <property type="gene ID" value="AET7Gv20093500"/>
</dbReference>
<dbReference type="Pfam" id="PF03478">
    <property type="entry name" value="Beta-prop_KIB1-4"/>
    <property type="match status" value="1"/>
</dbReference>
<dbReference type="PANTHER" id="PTHR33800">
    <property type="entry name" value="OS06G0113600 PROTEIN"/>
    <property type="match status" value="1"/>
</dbReference>
<dbReference type="PANTHER" id="PTHR33800:SF30">
    <property type="entry name" value="DUF295 DOMAIN-CONTAINING PROTEIN"/>
    <property type="match status" value="1"/>
</dbReference>
<reference evidence="3" key="4">
    <citation type="submission" date="2019-03" db="UniProtKB">
        <authorList>
            <consortium name="EnsemblPlants"/>
        </authorList>
    </citation>
    <scope>IDENTIFICATION</scope>
</reference>
<feature type="region of interest" description="Disordered" evidence="1">
    <location>
        <begin position="1"/>
        <end position="37"/>
    </location>
</feature>
<evidence type="ECO:0000256" key="1">
    <source>
        <dbReference type="SAM" id="MobiDB-lite"/>
    </source>
</evidence>
<protein>
    <recommendedName>
        <fullName evidence="2">KIB1-4 beta-propeller domain-containing protein</fullName>
    </recommendedName>
</protein>
<dbReference type="AlphaFoldDB" id="A0A453QFN1"/>
<feature type="domain" description="KIB1-4 beta-propeller" evidence="2">
    <location>
        <begin position="224"/>
        <end position="447"/>
    </location>
</feature>
<reference evidence="4" key="1">
    <citation type="journal article" date="2014" name="Science">
        <title>Ancient hybridizations among the ancestral genomes of bread wheat.</title>
        <authorList>
            <consortium name="International Wheat Genome Sequencing Consortium,"/>
            <person name="Marcussen T."/>
            <person name="Sandve S.R."/>
            <person name="Heier L."/>
            <person name="Spannagl M."/>
            <person name="Pfeifer M."/>
            <person name="Jakobsen K.S."/>
            <person name="Wulff B.B."/>
            <person name="Steuernagel B."/>
            <person name="Mayer K.F."/>
            <person name="Olsen O.A."/>
        </authorList>
    </citation>
    <scope>NUCLEOTIDE SEQUENCE [LARGE SCALE GENOMIC DNA]</scope>
    <source>
        <strain evidence="4">cv. AL8/78</strain>
    </source>
</reference>
<dbReference type="Proteomes" id="UP000015105">
    <property type="component" value="Chromosome 7D"/>
</dbReference>
<reference evidence="3" key="5">
    <citation type="journal article" date="2021" name="G3 (Bethesda)">
        <title>Aegilops tauschii genome assembly Aet v5.0 features greater sequence contiguity and improved annotation.</title>
        <authorList>
            <person name="Wang L."/>
            <person name="Zhu T."/>
            <person name="Rodriguez J.C."/>
            <person name="Deal K.R."/>
            <person name="Dubcovsky J."/>
            <person name="McGuire P.E."/>
            <person name="Lux T."/>
            <person name="Spannagl M."/>
            <person name="Mayer K.F.X."/>
            <person name="Baldrich P."/>
            <person name="Meyers B.C."/>
            <person name="Huo N."/>
            <person name="Gu Y.Q."/>
            <person name="Zhou H."/>
            <person name="Devos K.M."/>
            <person name="Bennetzen J.L."/>
            <person name="Unver T."/>
            <person name="Budak H."/>
            <person name="Gulick P.J."/>
            <person name="Galiba G."/>
            <person name="Kalapos B."/>
            <person name="Nelson D.R."/>
            <person name="Li P."/>
            <person name="You F.M."/>
            <person name="Luo M.C."/>
            <person name="Dvorak J."/>
        </authorList>
    </citation>
    <scope>NUCLEOTIDE SEQUENCE [LARGE SCALE GENOMIC DNA]</scope>
    <source>
        <strain evidence="3">cv. AL8/78</strain>
    </source>
</reference>
<sequence>FGLSQQKIIKGKKQKPEQRPADNPCCPSPSLHDGPADLGLGDAAALAAVRWLVADRQSLSDHRLEARGLGARNRRRKQRDDRRGGDRSGASSSTSDQKLRSAKLRKACCVCASAMSEHQGWADLPNVLLHSVIAMAGSFSDLLAFACTCRSWREAFFSFPSKSASSTIFPPVLLQPDVPGRSPCHHPFGDKRSCQFIDPASQHSRLCCQIPLVNFSHYPQSPLGSFCFLGASYGHLIFSRNRSCLVVDAFTGVSFSPPQIPGDEFTEVYYGALTAPLASPNPHLLVTNGSHSYFWRLGSHSWLRACPCDGTVKQIVTFKGQVFGMDSGGTLFVVHLAPRIRVRMMGVSWGEISMRHLANLYLVACGDMLLLVGCRGSFPARGDTFEVFRLDQSTEHAKWVKVEELENCAIFISTDKRSQPLSFMDPERWGGRSNCVYYYSHDSEHWAAFELGKPASSRNSFVFISSSNVVQPMWVVPSMFSQCRDG</sequence>
<evidence type="ECO:0000313" key="4">
    <source>
        <dbReference type="Proteomes" id="UP000015105"/>
    </source>
</evidence>
<evidence type="ECO:0000259" key="2">
    <source>
        <dbReference type="Pfam" id="PF03478"/>
    </source>
</evidence>
<name>A0A453QFN1_AEGTS</name>
<accession>A0A453QFN1</accession>
<reference evidence="3" key="3">
    <citation type="journal article" date="2017" name="Nature">
        <title>Genome sequence of the progenitor of the wheat D genome Aegilops tauschii.</title>
        <authorList>
            <person name="Luo M.C."/>
            <person name="Gu Y.Q."/>
            <person name="Puiu D."/>
            <person name="Wang H."/>
            <person name="Twardziok S.O."/>
            <person name="Deal K.R."/>
            <person name="Huo N."/>
            <person name="Zhu T."/>
            <person name="Wang L."/>
            <person name="Wang Y."/>
            <person name="McGuire P.E."/>
            <person name="Liu S."/>
            <person name="Long H."/>
            <person name="Ramasamy R.K."/>
            <person name="Rodriguez J.C."/>
            <person name="Van S.L."/>
            <person name="Yuan L."/>
            <person name="Wang Z."/>
            <person name="Xia Z."/>
            <person name="Xiao L."/>
            <person name="Anderson O.D."/>
            <person name="Ouyang S."/>
            <person name="Liang Y."/>
            <person name="Zimin A.V."/>
            <person name="Pertea G."/>
            <person name="Qi P."/>
            <person name="Bennetzen J.L."/>
            <person name="Dai X."/>
            <person name="Dawson M.W."/>
            <person name="Muller H.G."/>
            <person name="Kugler K."/>
            <person name="Rivarola-Duarte L."/>
            <person name="Spannagl M."/>
            <person name="Mayer K.F.X."/>
            <person name="Lu F.H."/>
            <person name="Bevan M.W."/>
            <person name="Leroy P."/>
            <person name="Li P."/>
            <person name="You F.M."/>
            <person name="Sun Q."/>
            <person name="Liu Z."/>
            <person name="Lyons E."/>
            <person name="Wicker T."/>
            <person name="Salzberg S.L."/>
            <person name="Devos K.M."/>
            <person name="Dvorak J."/>
        </authorList>
    </citation>
    <scope>NUCLEOTIDE SEQUENCE [LARGE SCALE GENOMIC DNA]</scope>
    <source>
        <strain evidence="3">cv. AL8/78</strain>
    </source>
</reference>
<dbReference type="InterPro" id="IPR005174">
    <property type="entry name" value="KIB1-4_b-propeller"/>
</dbReference>